<dbReference type="AlphaFoldDB" id="A2SBW4"/>
<keyword evidence="3" id="KW-0808">Transferase</keyword>
<dbReference type="RefSeq" id="WP_011827692.1">
    <property type="nucleotide sequence ID" value="NC_008825.1"/>
</dbReference>
<feature type="transmembrane region" description="Helical" evidence="1">
    <location>
        <begin position="366"/>
        <end position="387"/>
    </location>
</feature>
<dbReference type="InterPro" id="IPR050879">
    <property type="entry name" value="Acyltransferase_3"/>
</dbReference>
<dbReference type="STRING" id="420662.Mpe_A0091"/>
<dbReference type="KEGG" id="mpt:Mpe_A0091"/>
<dbReference type="Proteomes" id="UP000000366">
    <property type="component" value="Chromosome"/>
</dbReference>
<proteinExistence type="predicted"/>
<feature type="transmembrane region" description="Helical" evidence="1">
    <location>
        <begin position="342"/>
        <end position="360"/>
    </location>
</feature>
<feature type="transmembrane region" description="Helical" evidence="1">
    <location>
        <begin position="231"/>
        <end position="248"/>
    </location>
</feature>
<dbReference type="HOGENOM" id="CLU_005679_2_5_4"/>
<feature type="transmembrane region" description="Helical" evidence="1">
    <location>
        <begin position="123"/>
        <end position="146"/>
    </location>
</feature>
<dbReference type="PANTHER" id="PTHR23028:SF53">
    <property type="entry name" value="ACYL_TRANSF_3 DOMAIN-CONTAINING PROTEIN"/>
    <property type="match status" value="1"/>
</dbReference>
<feature type="domain" description="Acyltransferase 3" evidence="2">
    <location>
        <begin position="22"/>
        <end position="384"/>
    </location>
</feature>
<evidence type="ECO:0000313" key="4">
    <source>
        <dbReference type="Proteomes" id="UP000000366"/>
    </source>
</evidence>
<accession>A2SBW4</accession>
<dbReference type="Pfam" id="PF01757">
    <property type="entry name" value="Acyl_transf_3"/>
    <property type="match status" value="1"/>
</dbReference>
<feature type="transmembrane region" description="Helical" evidence="1">
    <location>
        <begin position="269"/>
        <end position="285"/>
    </location>
</feature>
<dbReference type="InterPro" id="IPR002656">
    <property type="entry name" value="Acyl_transf_3_dom"/>
</dbReference>
<evidence type="ECO:0000259" key="2">
    <source>
        <dbReference type="Pfam" id="PF01757"/>
    </source>
</evidence>
<dbReference type="GO" id="GO:0016020">
    <property type="term" value="C:membrane"/>
    <property type="evidence" value="ECO:0007669"/>
    <property type="project" value="TreeGrafter"/>
</dbReference>
<keyword evidence="1" id="KW-0472">Membrane</keyword>
<dbReference type="PANTHER" id="PTHR23028">
    <property type="entry name" value="ACETYLTRANSFERASE"/>
    <property type="match status" value="1"/>
</dbReference>
<dbReference type="GO" id="GO:0016747">
    <property type="term" value="F:acyltransferase activity, transferring groups other than amino-acyl groups"/>
    <property type="evidence" value="ECO:0007669"/>
    <property type="project" value="InterPro"/>
</dbReference>
<feature type="transmembrane region" description="Helical" evidence="1">
    <location>
        <begin position="54"/>
        <end position="76"/>
    </location>
</feature>
<keyword evidence="1" id="KW-1133">Transmembrane helix</keyword>
<dbReference type="GO" id="GO:0000271">
    <property type="term" value="P:polysaccharide biosynthetic process"/>
    <property type="evidence" value="ECO:0007669"/>
    <property type="project" value="TreeGrafter"/>
</dbReference>
<feature type="transmembrane region" description="Helical" evidence="1">
    <location>
        <begin position="158"/>
        <end position="176"/>
    </location>
</feature>
<reference evidence="3 4" key="1">
    <citation type="journal article" date="2007" name="J. Bacteriol.">
        <title>Whole-genome analysis of the methyl tert-butyl ether-degrading beta-proteobacterium Methylibium petroleiphilum PM1.</title>
        <authorList>
            <person name="Kane S.R."/>
            <person name="Chakicherla A.Y."/>
            <person name="Chain P.S.G."/>
            <person name="Schmidt R."/>
            <person name="Shin M.W."/>
            <person name="Legler T.C."/>
            <person name="Scow K.M."/>
            <person name="Larimer F.W."/>
            <person name="Lucas S.M."/>
            <person name="Richardson P.M."/>
            <person name="Hristova K.R."/>
        </authorList>
    </citation>
    <scope>NUCLEOTIDE SEQUENCE [LARGE SCALE GENOMIC DNA]</scope>
    <source>
        <strain evidence="4">ATCC BAA-1232 / LMG 22953 / PM1</strain>
    </source>
</reference>
<dbReference type="EMBL" id="CP000555">
    <property type="protein sequence ID" value="ABM93053.1"/>
    <property type="molecule type" value="Genomic_DNA"/>
</dbReference>
<gene>
    <name evidence="3" type="ordered locus">Mpe_A0091</name>
</gene>
<feature type="transmembrane region" description="Helical" evidence="1">
    <location>
        <begin position="188"/>
        <end position="211"/>
    </location>
</feature>
<protein>
    <submittedName>
        <fullName evidence="3">Acyltransferase-like protein</fullName>
    </submittedName>
</protein>
<keyword evidence="4" id="KW-1185">Reference proteome</keyword>
<evidence type="ECO:0000313" key="3">
    <source>
        <dbReference type="EMBL" id="ABM93053.1"/>
    </source>
</evidence>
<name>A2SBW4_METPP</name>
<keyword evidence="1" id="KW-0812">Transmembrane</keyword>
<organism evidence="3 4">
    <name type="scientific">Methylibium petroleiphilum (strain ATCC BAA-1232 / LMG 22953 / PM1)</name>
    <dbReference type="NCBI Taxonomy" id="420662"/>
    <lineage>
        <taxon>Bacteria</taxon>
        <taxon>Pseudomonadati</taxon>
        <taxon>Pseudomonadota</taxon>
        <taxon>Betaproteobacteria</taxon>
        <taxon>Burkholderiales</taxon>
        <taxon>Sphaerotilaceae</taxon>
        <taxon>Methylibium</taxon>
    </lineage>
</organism>
<keyword evidence="3" id="KW-0012">Acyltransferase</keyword>
<feature type="transmembrane region" description="Helical" evidence="1">
    <location>
        <begin position="305"/>
        <end position="330"/>
    </location>
</feature>
<evidence type="ECO:0000256" key="1">
    <source>
        <dbReference type="SAM" id="Phobius"/>
    </source>
</evidence>
<dbReference type="eggNOG" id="COG1835">
    <property type="taxonomic scope" value="Bacteria"/>
</dbReference>
<sequence>MTRLEAAEPTRATNAPPDLTELTSLRFIAALAVLVLHYRDFLGPLPGWVLRGIVGGQYGVTFFFILSGFILTYRYHGWFATGVGDVAFWRFQRLRVARLYPVYLFGLLLDTPWHLIERAQVSQLAAVGTTYWASWLLNAVGLQAWVPAVPFAMFWNTPAWSVSAEFFFYASFPFLVHWLSRRLRSTACLAFAFVLAVCGGIALYGAVIYTMNYVVAVGAEAQYIVLVYNPVLRFSEFVAGSLAGWYFVRMQHQPDGLRHRGASLGSARNVVVMVALAAIAARVWMPDYTGPDRWVWLLDVSVKYGSFVLPFTALILAVASGHTVLSGLLLRPWMVALGEASYALYIIHWSGVTILKMGYFGGKPSWAVVAVFLFGTVGASVLCHRWIEAPWRAKLRGPSVF</sequence>